<dbReference type="Pfam" id="PF00994">
    <property type="entry name" value="MoCF_biosynth"/>
    <property type="match status" value="1"/>
</dbReference>
<feature type="compositionally biased region" description="Acidic residues" evidence="1">
    <location>
        <begin position="173"/>
        <end position="192"/>
    </location>
</feature>
<dbReference type="RefSeq" id="WP_390291237.1">
    <property type="nucleotide sequence ID" value="NZ_JBHUDI010000011.1"/>
</dbReference>
<gene>
    <name evidence="3" type="ORF">ACFR99_19710</name>
</gene>
<dbReference type="Proteomes" id="UP001597076">
    <property type="component" value="Unassembled WGS sequence"/>
</dbReference>
<comment type="caution">
    <text evidence="3">The sequence shown here is derived from an EMBL/GenBank/DDBJ whole genome shotgun (WGS) entry which is preliminary data.</text>
</comment>
<evidence type="ECO:0000313" key="3">
    <source>
        <dbReference type="EMBL" id="MFD1565754.1"/>
    </source>
</evidence>
<dbReference type="PANTHER" id="PTHR43232">
    <property type="entry name" value="MOLYBDENUM COFACTOR BIOSYNTHESIS PROTEIN B"/>
    <property type="match status" value="1"/>
</dbReference>
<organism evidence="3 4">
    <name type="scientific">Haloarchaeobius amylolyticus</name>
    <dbReference type="NCBI Taxonomy" id="1198296"/>
    <lineage>
        <taxon>Archaea</taxon>
        <taxon>Methanobacteriati</taxon>
        <taxon>Methanobacteriota</taxon>
        <taxon>Stenosarchaea group</taxon>
        <taxon>Halobacteria</taxon>
        <taxon>Halobacteriales</taxon>
        <taxon>Halorubellaceae</taxon>
        <taxon>Haloarchaeobius</taxon>
    </lineage>
</organism>
<accession>A0ABD6BKV3</accession>
<feature type="region of interest" description="Disordered" evidence="1">
    <location>
        <begin position="165"/>
        <end position="198"/>
    </location>
</feature>
<dbReference type="SMART" id="SM00852">
    <property type="entry name" value="MoCF_biosynth"/>
    <property type="match status" value="1"/>
</dbReference>
<feature type="domain" description="MoaB/Mog" evidence="2">
    <location>
        <begin position="19"/>
        <end position="163"/>
    </location>
</feature>
<dbReference type="AlphaFoldDB" id="A0ABD6BKV3"/>
<evidence type="ECO:0000256" key="1">
    <source>
        <dbReference type="SAM" id="MobiDB-lite"/>
    </source>
</evidence>
<name>A0ABD6BKV3_9EURY</name>
<dbReference type="Gene3D" id="3.40.980.10">
    <property type="entry name" value="MoaB/Mog-like domain"/>
    <property type="match status" value="1"/>
</dbReference>
<dbReference type="InterPro" id="IPR036425">
    <property type="entry name" value="MoaB/Mog-like_dom_sf"/>
</dbReference>
<reference evidence="3 4" key="1">
    <citation type="journal article" date="2019" name="Int. J. Syst. Evol. Microbiol.">
        <title>The Global Catalogue of Microorganisms (GCM) 10K type strain sequencing project: providing services to taxonomists for standard genome sequencing and annotation.</title>
        <authorList>
            <consortium name="The Broad Institute Genomics Platform"/>
            <consortium name="The Broad Institute Genome Sequencing Center for Infectious Disease"/>
            <person name="Wu L."/>
            <person name="Ma J."/>
        </authorList>
    </citation>
    <scope>NUCLEOTIDE SEQUENCE [LARGE SCALE GENOMIC DNA]</scope>
    <source>
        <strain evidence="3 4">CGMCC 1.12230</strain>
    </source>
</reference>
<evidence type="ECO:0000259" key="2">
    <source>
        <dbReference type="SMART" id="SM00852"/>
    </source>
</evidence>
<sequence>MDETDAGDANSGTGTLCTGVVTIASSRELATDEAGEVIGTVLDENGNEITVREHVGADYDRVQSIVSRLVERDDVDVVVTAGSTGVEPSDVTIEAVEPILEKELTTFSELFAVVAYERIGTAVVATRTLAGIAERTPVFCLPGDPDAVRLALEEIIVSEAAQLVDRARRDESASDDDSDAEANDTTDADDSIDVSSGN</sequence>
<dbReference type="InterPro" id="IPR012245">
    <property type="entry name" value="MoaB"/>
</dbReference>
<dbReference type="PANTHER" id="PTHR43232:SF2">
    <property type="entry name" value="MOLYBDENUM COFACTOR BIOSYNTHESIS PROTEIN B"/>
    <property type="match status" value="1"/>
</dbReference>
<protein>
    <submittedName>
        <fullName evidence="3">Molybdenum cofactor biosynthesis protein B</fullName>
    </submittedName>
</protein>
<proteinExistence type="predicted"/>
<dbReference type="SUPFAM" id="SSF53218">
    <property type="entry name" value="Molybdenum cofactor biosynthesis proteins"/>
    <property type="match status" value="1"/>
</dbReference>
<keyword evidence="4" id="KW-1185">Reference proteome</keyword>
<dbReference type="EMBL" id="JBHUDI010000011">
    <property type="protein sequence ID" value="MFD1565754.1"/>
    <property type="molecule type" value="Genomic_DNA"/>
</dbReference>
<evidence type="ECO:0000313" key="4">
    <source>
        <dbReference type="Proteomes" id="UP001597076"/>
    </source>
</evidence>
<dbReference type="InterPro" id="IPR001453">
    <property type="entry name" value="MoaB/Mog_dom"/>
</dbReference>